<dbReference type="InterPro" id="IPR008920">
    <property type="entry name" value="TF_FadR/GntR_C"/>
</dbReference>
<dbReference type="Gene3D" id="1.20.120.530">
    <property type="entry name" value="GntR ligand-binding domain-like"/>
    <property type="match status" value="1"/>
</dbReference>
<dbReference type="SMART" id="SM00345">
    <property type="entry name" value="HTH_GNTR"/>
    <property type="match status" value="1"/>
</dbReference>
<dbReference type="Proteomes" id="UP000464787">
    <property type="component" value="Chromosome"/>
</dbReference>
<dbReference type="InterPro" id="IPR011711">
    <property type="entry name" value="GntR_C"/>
</dbReference>
<feature type="domain" description="HTH gntR-type" evidence="4">
    <location>
        <begin position="9"/>
        <end position="77"/>
    </location>
</feature>
<keyword evidence="2" id="KW-0238">DNA-binding</keyword>
<gene>
    <name evidence="5" type="ORF">GT347_12050</name>
</gene>
<dbReference type="EMBL" id="CP047650">
    <property type="protein sequence ID" value="QHI98660.1"/>
    <property type="molecule type" value="Genomic_DNA"/>
</dbReference>
<dbReference type="InterPro" id="IPR036390">
    <property type="entry name" value="WH_DNA-bd_sf"/>
</dbReference>
<keyword evidence="1" id="KW-0805">Transcription regulation</keyword>
<evidence type="ECO:0000313" key="5">
    <source>
        <dbReference type="EMBL" id="QHI98660.1"/>
    </source>
</evidence>
<dbReference type="PROSITE" id="PS50949">
    <property type="entry name" value="HTH_GNTR"/>
    <property type="match status" value="1"/>
</dbReference>
<dbReference type="Pfam" id="PF07729">
    <property type="entry name" value="FCD"/>
    <property type="match status" value="1"/>
</dbReference>
<evidence type="ECO:0000313" key="6">
    <source>
        <dbReference type="Proteomes" id="UP000464787"/>
    </source>
</evidence>
<reference evidence="5 6" key="1">
    <citation type="submission" date="2020-01" db="EMBL/GenBank/DDBJ databases">
        <title>Genome sequencing of strain KACC 21265.</title>
        <authorList>
            <person name="Heo J."/>
            <person name="Kim S.-J."/>
            <person name="Kim J.-S."/>
            <person name="Hong S.-B."/>
            <person name="Kwon S.-W."/>
        </authorList>
    </citation>
    <scope>NUCLEOTIDE SEQUENCE [LARGE SCALE GENOMIC DNA]</scope>
    <source>
        <strain evidence="5 6">KACC 21265</strain>
    </source>
</reference>
<dbReference type="InterPro" id="IPR000524">
    <property type="entry name" value="Tscrpt_reg_HTH_GntR"/>
</dbReference>
<dbReference type="SUPFAM" id="SSF46785">
    <property type="entry name" value="Winged helix' DNA-binding domain"/>
    <property type="match status" value="1"/>
</dbReference>
<name>A0A857J3Z3_9BURK</name>
<dbReference type="GO" id="GO:0003677">
    <property type="term" value="F:DNA binding"/>
    <property type="evidence" value="ECO:0007669"/>
    <property type="project" value="UniProtKB-KW"/>
</dbReference>
<evidence type="ECO:0000256" key="2">
    <source>
        <dbReference type="ARBA" id="ARBA00023125"/>
    </source>
</evidence>
<sequence>MNTATEERGQRSLLAARRLRELIVSGSLAPGQRITERLIAEQLEGVSRTPLREAFKILEAEGLVTIEPNRGAVVTAMTVEEVAAAIEVLIGLESLAAEPACQQIGDAQVAHIEELHRHMEQAYLAGELMEYFRCNQAIHQAIVDAAGNPVLSRIYAAESARIRRYRYAGNRKTERWRRAVQEHEAILDAVRQRAGPLLREILRQHHRSGWNVAREFLDAELRAVAAGQPRKAARA</sequence>
<evidence type="ECO:0000259" key="4">
    <source>
        <dbReference type="PROSITE" id="PS50949"/>
    </source>
</evidence>
<protein>
    <submittedName>
        <fullName evidence="5">FCD domain-containing protein</fullName>
    </submittedName>
</protein>
<accession>A0A857J3Z3</accession>
<dbReference type="CDD" id="cd07377">
    <property type="entry name" value="WHTH_GntR"/>
    <property type="match status" value="1"/>
</dbReference>
<organism evidence="5 6">
    <name type="scientific">Xylophilus rhododendri</name>
    <dbReference type="NCBI Taxonomy" id="2697032"/>
    <lineage>
        <taxon>Bacteria</taxon>
        <taxon>Pseudomonadati</taxon>
        <taxon>Pseudomonadota</taxon>
        <taxon>Betaproteobacteria</taxon>
        <taxon>Burkholderiales</taxon>
        <taxon>Xylophilus</taxon>
    </lineage>
</organism>
<dbReference type="PANTHER" id="PTHR43537">
    <property type="entry name" value="TRANSCRIPTIONAL REGULATOR, GNTR FAMILY"/>
    <property type="match status" value="1"/>
</dbReference>
<dbReference type="GO" id="GO:0003700">
    <property type="term" value="F:DNA-binding transcription factor activity"/>
    <property type="evidence" value="ECO:0007669"/>
    <property type="project" value="InterPro"/>
</dbReference>
<dbReference type="SMART" id="SM00895">
    <property type="entry name" value="FCD"/>
    <property type="match status" value="1"/>
</dbReference>
<dbReference type="PANTHER" id="PTHR43537:SF50">
    <property type="entry name" value="TRANSCRIPTIONAL REGULATORY PROTEIN"/>
    <property type="match status" value="1"/>
</dbReference>
<dbReference type="Gene3D" id="1.10.10.10">
    <property type="entry name" value="Winged helix-like DNA-binding domain superfamily/Winged helix DNA-binding domain"/>
    <property type="match status" value="1"/>
</dbReference>
<dbReference type="KEGG" id="xyk:GT347_12050"/>
<dbReference type="SUPFAM" id="SSF48008">
    <property type="entry name" value="GntR ligand-binding domain-like"/>
    <property type="match status" value="1"/>
</dbReference>
<keyword evidence="6" id="KW-1185">Reference proteome</keyword>
<dbReference type="AlphaFoldDB" id="A0A857J3Z3"/>
<keyword evidence="3" id="KW-0804">Transcription</keyword>
<dbReference type="RefSeq" id="WP_160552177.1">
    <property type="nucleotide sequence ID" value="NZ_CP047650.1"/>
</dbReference>
<dbReference type="InterPro" id="IPR036388">
    <property type="entry name" value="WH-like_DNA-bd_sf"/>
</dbReference>
<evidence type="ECO:0000256" key="3">
    <source>
        <dbReference type="ARBA" id="ARBA00023163"/>
    </source>
</evidence>
<proteinExistence type="predicted"/>
<evidence type="ECO:0000256" key="1">
    <source>
        <dbReference type="ARBA" id="ARBA00023015"/>
    </source>
</evidence>
<dbReference type="Pfam" id="PF00392">
    <property type="entry name" value="GntR"/>
    <property type="match status" value="1"/>
</dbReference>